<name>A0ABZ1Z2Z9_9NOCA</name>
<dbReference type="Gene3D" id="1.10.1200.10">
    <property type="entry name" value="ACP-like"/>
    <property type="match status" value="1"/>
</dbReference>
<reference evidence="2" key="1">
    <citation type="submission" date="2022-10" db="EMBL/GenBank/DDBJ databases">
        <title>The complete genomes of actinobacterial strains from the NBC collection.</title>
        <authorList>
            <person name="Joergensen T.S."/>
            <person name="Alvarez Arevalo M."/>
            <person name="Sterndorff E.B."/>
            <person name="Faurdal D."/>
            <person name="Vuksanovic O."/>
            <person name="Mourched A.-S."/>
            <person name="Charusanti P."/>
            <person name="Shaw S."/>
            <person name="Blin K."/>
            <person name="Weber T."/>
        </authorList>
    </citation>
    <scope>NUCLEOTIDE SEQUENCE</scope>
    <source>
        <strain evidence="2">NBC_01482</strain>
    </source>
</reference>
<dbReference type="EMBL" id="CP109441">
    <property type="protein sequence ID" value="WUV48441.1"/>
    <property type="molecule type" value="Genomic_DNA"/>
</dbReference>
<sequence length="103" mass="10944">MRAEDLTAVVITSVTDANGGLEETRISPESSLIDELGAESIDLLDMWFRIHRDSGVEISGTDVAALLRGDIPDDEFAKRGGVGPSRASTTAVPSRFTGRPTAK</sequence>
<gene>
    <name evidence="2" type="ORF">OG563_09730</name>
</gene>
<evidence type="ECO:0000256" key="1">
    <source>
        <dbReference type="SAM" id="MobiDB-lite"/>
    </source>
</evidence>
<proteinExistence type="predicted"/>
<accession>A0ABZ1Z2Z9</accession>
<evidence type="ECO:0000313" key="3">
    <source>
        <dbReference type="Proteomes" id="UP001432062"/>
    </source>
</evidence>
<keyword evidence="3" id="KW-1185">Reference proteome</keyword>
<feature type="region of interest" description="Disordered" evidence="1">
    <location>
        <begin position="77"/>
        <end position="103"/>
    </location>
</feature>
<protein>
    <recommendedName>
        <fullName evidence="4">Carrier domain-containing protein</fullName>
    </recommendedName>
</protein>
<dbReference type="Proteomes" id="UP001432062">
    <property type="component" value="Chromosome"/>
</dbReference>
<dbReference type="RefSeq" id="WP_327101470.1">
    <property type="nucleotide sequence ID" value="NZ_CP109149.1"/>
</dbReference>
<dbReference type="SUPFAM" id="SSF47336">
    <property type="entry name" value="ACP-like"/>
    <property type="match status" value="1"/>
</dbReference>
<organism evidence="2 3">
    <name type="scientific">Nocardia vinacea</name>
    <dbReference type="NCBI Taxonomy" id="96468"/>
    <lineage>
        <taxon>Bacteria</taxon>
        <taxon>Bacillati</taxon>
        <taxon>Actinomycetota</taxon>
        <taxon>Actinomycetes</taxon>
        <taxon>Mycobacteriales</taxon>
        <taxon>Nocardiaceae</taxon>
        <taxon>Nocardia</taxon>
    </lineage>
</organism>
<evidence type="ECO:0008006" key="4">
    <source>
        <dbReference type="Google" id="ProtNLM"/>
    </source>
</evidence>
<evidence type="ECO:0000313" key="2">
    <source>
        <dbReference type="EMBL" id="WUV48441.1"/>
    </source>
</evidence>
<dbReference type="InterPro" id="IPR036736">
    <property type="entry name" value="ACP-like_sf"/>
</dbReference>